<evidence type="ECO:0000256" key="7">
    <source>
        <dbReference type="ARBA" id="ARBA00022763"/>
    </source>
</evidence>
<dbReference type="RefSeq" id="WP_156241905.1">
    <property type="nucleotide sequence ID" value="NZ_BAAAZL010000004.1"/>
</dbReference>
<feature type="domain" description="Uracil-DNA glycosylase-like" evidence="12">
    <location>
        <begin position="58"/>
        <end position="217"/>
    </location>
</feature>
<dbReference type="FunFam" id="3.40.470.10:FF:000006">
    <property type="entry name" value="Uracil-DNA glycosylase"/>
    <property type="match status" value="1"/>
</dbReference>
<comment type="similarity">
    <text evidence="4 10">Belongs to the uracil-DNA glycosylase (UDG) superfamily. UNG family.</text>
</comment>
<dbReference type="InterPro" id="IPR005122">
    <property type="entry name" value="Uracil-DNA_glycosylase-like"/>
</dbReference>
<dbReference type="PANTHER" id="PTHR11264">
    <property type="entry name" value="URACIL-DNA GLYCOSYLASE"/>
    <property type="match status" value="1"/>
</dbReference>
<evidence type="ECO:0000256" key="9">
    <source>
        <dbReference type="ARBA" id="ARBA00023204"/>
    </source>
</evidence>
<dbReference type="NCBIfam" id="NF003592">
    <property type="entry name" value="PRK05254.1-5"/>
    <property type="match status" value="1"/>
</dbReference>
<proteinExistence type="inferred from homology"/>
<dbReference type="PROSITE" id="PS00130">
    <property type="entry name" value="U_DNA_GLYCOSYLASE"/>
    <property type="match status" value="1"/>
</dbReference>
<keyword evidence="13" id="KW-0326">Glycosidase</keyword>
<comment type="subcellular location">
    <subcellularLocation>
        <location evidence="3 10">Cytoplasm</location>
    </subcellularLocation>
</comment>
<dbReference type="KEGG" id="moj:D7D94_06825"/>
<organism evidence="13 14">
    <name type="scientific">Microbacterium oryzae</name>
    <dbReference type="NCBI Taxonomy" id="743009"/>
    <lineage>
        <taxon>Bacteria</taxon>
        <taxon>Bacillati</taxon>
        <taxon>Actinomycetota</taxon>
        <taxon>Actinomycetes</taxon>
        <taxon>Micrococcales</taxon>
        <taxon>Microbacteriaceae</taxon>
        <taxon>Microbacterium</taxon>
    </lineage>
</organism>
<keyword evidence="7 10" id="KW-0227">DNA damage</keyword>
<dbReference type="PANTHER" id="PTHR11264:SF0">
    <property type="entry name" value="URACIL-DNA GLYCOSYLASE"/>
    <property type="match status" value="1"/>
</dbReference>
<evidence type="ECO:0000256" key="2">
    <source>
        <dbReference type="ARBA" id="ARBA00002631"/>
    </source>
</evidence>
<dbReference type="EMBL" id="CP032550">
    <property type="protein sequence ID" value="QGU28841.1"/>
    <property type="molecule type" value="Genomic_DNA"/>
</dbReference>
<dbReference type="HAMAP" id="MF_00148">
    <property type="entry name" value="UDG"/>
    <property type="match status" value="1"/>
</dbReference>
<dbReference type="SUPFAM" id="SSF52141">
    <property type="entry name" value="Uracil-DNA glycosylase-like"/>
    <property type="match status" value="1"/>
</dbReference>
<evidence type="ECO:0000256" key="11">
    <source>
        <dbReference type="PROSITE-ProRule" id="PRU10072"/>
    </source>
</evidence>
<dbReference type="InterPro" id="IPR036895">
    <property type="entry name" value="Uracil-DNA_glycosylase-like_sf"/>
</dbReference>
<evidence type="ECO:0000256" key="8">
    <source>
        <dbReference type="ARBA" id="ARBA00022801"/>
    </source>
</evidence>
<sequence length="231" mass="24834">MPGHSLPELAEAGLIDRGWADALAPVAGDIAALGDRLRAEVAAGRSYLPAGDHVLRAFQRPIADVRVLIVGQDPYPTPGHPIGLSFAVERHVRPVPRSLQNIYRELESDLGIPPAPHGDLSAWSDQGVMLLNRVLTVRPREPASHRGWGWEKVTETAIRALAARGRPLVAILWGRDAANLTPLLGDVPSVQSPHPSPLSASRGFFGSRPFSRTNALLVEQGAEPVDWTVPA</sequence>
<feature type="active site" description="Proton acceptor" evidence="10 11">
    <location>
        <position position="73"/>
    </location>
</feature>
<dbReference type="GO" id="GO:0097510">
    <property type="term" value="P:base-excision repair, AP site formation via deaminated base removal"/>
    <property type="evidence" value="ECO:0007669"/>
    <property type="project" value="TreeGrafter"/>
</dbReference>
<dbReference type="OrthoDB" id="9804372at2"/>
<evidence type="ECO:0000256" key="1">
    <source>
        <dbReference type="ARBA" id="ARBA00001400"/>
    </source>
</evidence>
<dbReference type="InterPro" id="IPR018085">
    <property type="entry name" value="Ura-DNA_Glyclase_AS"/>
</dbReference>
<comment type="catalytic activity">
    <reaction evidence="1 10">
        <text>Hydrolyzes single-stranded DNA or mismatched double-stranded DNA and polynucleotides, releasing free uracil.</text>
        <dbReference type="EC" id="3.2.2.27"/>
    </reaction>
</comment>
<evidence type="ECO:0000256" key="4">
    <source>
        <dbReference type="ARBA" id="ARBA00008184"/>
    </source>
</evidence>
<dbReference type="AlphaFoldDB" id="A0A6I6EB66"/>
<evidence type="ECO:0000259" key="12">
    <source>
        <dbReference type="SMART" id="SM00986"/>
    </source>
</evidence>
<keyword evidence="6 10" id="KW-0963">Cytoplasm</keyword>
<evidence type="ECO:0000256" key="10">
    <source>
        <dbReference type="HAMAP-Rule" id="MF_00148"/>
    </source>
</evidence>
<dbReference type="InterPro" id="IPR002043">
    <property type="entry name" value="UDG_fam1"/>
</dbReference>
<reference evidence="13 14" key="1">
    <citation type="submission" date="2018-09" db="EMBL/GenBank/DDBJ databases">
        <title>Whole genome sequencing of Microbacterium oryzae strain MB-10T.</title>
        <authorList>
            <person name="Das S.K."/>
        </authorList>
    </citation>
    <scope>NUCLEOTIDE SEQUENCE [LARGE SCALE GENOMIC DNA]</scope>
    <source>
        <strain evidence="13 14">MB-10</strain>
    </source>
</reference>
<protein>
    <recommendedName>
        <fullName evidence="5 10">Uracil-DNA glycosylase</fullName>
        <shortName evidence="10">UDG</shortName>
        <ecNumber evidence="5 10">3.2.2.27</ecNumber>
    </recommendedName>
</protein>
<dbReference type="NCBIfam" id="NF003588">
    <property type="entry name" value="PRK05254.1-1"/>
    <property type="match status" value="1"/>
</dbReference>
<comment type="function">
    <text evidence="2 10">Excises uracil residues from the DNA which can arise as a result of misincorporation of dUMP residues by DNA polymerase or due to deamination of cytosine.</text>
</comment>
<name>A0A6I6EB66_9MICO</name>
<accession>A0A6I6EB66</accession>
<dbReference type="GO" id="GO:0005737">
    <property type="term" value="C:cytoplasm"/>
    <property type="evidence" value="ECO:0007669"/>
    <property type="project" value="UniProtKB-SubCell"/>
</dbReference>
<keyword evidence="9 10" id="KW-0234">DNA repair</keyword>
<dbReference type="Proteomes" id="UP000422989">
    <property type="component" value="Chromosome"/>
</dbReference>
<evidence type="ECO:0000256" key="6">
    <source>
        <dbReference type="ARBA" id="ARBA00022490"/>
    </source>
</evidence>
<dbReference type="SMART" id="SM00986">
    <property type="entry name" value="UDG"/>
    <property type="match status" value="1"/>
</dbReference>
<evidence type="ECO:0000313" key="13">
    <source>
        <dbReference type="EMBL" id="QGU28841.1"/>
    </source>
</evidence>
<keyword evidence="14" id="KW-1185">Reference proteome</keyword>
<dbReference type="EC" id="3.2.2.27" evidence="5 10"/>
<dbReference type="SMART" id="SM00987">
    <property type="entry name" value="UreE_C"/>
    <property type="match status" value="1"/>
</dbReference>
<dbReference type="GO" id="GO:0004844">
    <property type="term" value="F:uracil DNA N-glycosylase activity"/>
    <property type="evidence" value="ECO:0007669"/>
    <property type="project" value="UniProtKB-UniRule"/>
</dbReference>
<gene>
    <name evidence="10" type="primary">ung</name>
    <name evidence="13" type="ORF">D7D94_06825</name>
</gene>
<evidence type="ECO:0000313" key="14">
    <source>
        <dbReference type="Proteomes" id="UP000422989"/>
    </source>
</evidence>
<keyword evidence="8 10" id="KW-0378">Hydrolase</keyword>
<dbReference type="Gene3D" id="3.40.470.10">
    <property type="entry name" value="Uracil-DNA glycosylase-like domain"/>
    <property type="match status" value="1"/>
</dbReference>
<dbReference type="Pfam" id="PF03167">
    <property type="entry name" value="UDG"/>
    <property type="match status" value="1"/>
</dbReference>
<evidence type="ECO:0000256" key="3">
    <source>
        <dbReference type="ARBA" id="ARBA00004496"/>
    </source>
</evidence>
<dbReference type="CDD" id="cd10027">
    <property type="entry name" value="UDG-F1-like"/>
    <property type="match status" value="1"/>
</dbReference>
<evidence type="ECO:0000256" key="5">
    <source>
        <dbReference type="ARBA" id="ARBA00012030"/>
    </source>
</evidence>